<dbReference type="InterPro" id="IPR013762">
    <property type="entry name" value="Integrase-like_cat_sf"/>
</dbReference>
<reference evidence="8" key="2">
    <citation type="submission" date="2020-09" db="EMBL/GenBank/DDBJ databases">
        <authorList>
            <person name="Sun Q."/>
            <person name="Zhou Y."/>
        </authorList>
    </citation>
    <scope>NUCLEOTIDE SEQUENCE</scope>
    <source>
        <strain evidence="8">CGMCC 1.15371</strain>
    </source>
</reference>
<name>A0A8J2YJE5_9BACL</name>
<dbReference type="Gene3D" id="1.10.150.130">
    <property type="match status" value="1"/>
</dbReference>
<evidence type="ECO:0000313" key="9">
    <source>
        <dbReference type="Proteomes" id="UP000628775"/>
    </source>
</evidence>
<protein>
    <submittedName>
        <fullName evidence="8">Site-specific integrase</fullName>
    </submittedName>
</protein>
<comment type="similarity">
    <text evidence="1">Belongs to the 'phage' integrase family.</text>
</comment>
<dbReference type="InterPro" id="IPR011010">
    <property type="entry name" value="DNA_brk_join_enz"/>
</dbReference>
<dbReference type="GO" id="GO:0003677">
    <property type="term" value="F:DNA binding"/>
    <property type="evidence" value="ECO:0007669"/>
    <property type="project" value="UniProtKB-UniRule"/>
</dbReference>
<dbReference type="InterPro" id="IPR004107">
    <property type="entry name" value="Integrase_SAM-like_N"/>
</dbReference>
<evidence type="ECO:0000256" key="4">
    <source>
        <dbReference type="ARBA" id="ARBA00023172"/>
    </source>
</evidence>
<accession>A0A8J2YJE5</accession>
<dbReference type="Gene3D" id="1.10.443.10">
    <property type="entry name" value="Intergrase catalytic core"/>
    <property type="match status" value="1"/>
</dbReference>
<dbReference type="Pfam" id="PF00589">
    <property type="entry name" value="Phage_integrase"/>
    <property type="match status" value="1"/>
</dbReference>
<keyword evidence="3 5" id="KW-0238">DNA-binding</keyword>
<dbReference type="PANTHER" id="PTHR30349:SF64">
    <property type="entry name" value="PROPHAGE INTEGRASE INTD-RELATED"/>
    <property type="match status" value="1"/>
</dbReference>
<keyword evidence="9" id="KW-1185">Reference proteome</keyword>
<dbReference type="PROSITE" id="PS51898">
    <property type="entry name" value="TYR_RECOMBINASE"/>
    <property type="match status" value="1"/>
</dbReference>
<dbReference type="InterPro" id="IPR010998">
    <property type="entry name" value="Integrase_recombinase_N"/>
</dbReference>
<evidence type="ECO:0000313" key="8">
    <source>
        <dbReference type="EMBL" id="GGE48032.1"/>
    </source>
</evidence>
<sequence length="375" mass="44495">MKIPKIEQRGDIYSLRISYKEAGEYKQVRISNRSKTALKREYLRIIKELQDGSYVKIEEMSMEDMLTKWLEHKRRNVAMGTYIHYRSYVNNHLIPHFGHINVNEMKPSYIQEFYDQLIEDEVLSNQSIVHLHRTLNNAFKKAIEWEWAIKNPANVIKPPKPEKYEMKTWDEFEVQEFLKISQDDRFYIVYLLALTTGMRKGEILGLRWQDIDINNQILSVRQAITRERVGGYGVGKLKTDKSYRSISLFDHVIKELTEYRSLQRKYIMKHRKTFNDQGFVIADLNGSFIWPRNLDRHWYDLLQKSALKKIRFHEMRHTHATLLLKQGVHPKVVQERLGHSSINITLDTYSHVIPNIQKAAAEQFGVQLFGDRQSK</sequence>
<dbReference type="GO" id="GO:0006310">
    <property type="term" value="P:DNA recombination"/>
    <property type="evidence" value="ECO:0007669"/>
    <property type="project" value="UniProtKB-KW"/>
</dbReference>
<dbReference type="AlphaFoldDB" id="A0A8J2YJE5"/>
<evidence type="ECO:0000259" key="6">
    <source>
        <dbReference type="PROSITE" id="PS51898"/>
    </source>
</evidence>
<feature type="domain" description="Tyr recombinase" evidence="6">
    <location>
        <begin position="164"/>
        <end position="362"/>
    </location>
</feature>
<dbReference type="PANTHER" id="PTHR30349">
    <property type="entry name" value="PHAGE INTEGRASE-RELATED"/>
    <property type="match status" value="1"/>
</dbReference>
<evidence type="ECO:0000256" key="5">
    <source>
        <dbReference type="PROSITE-ProRule" id="PRU01248"/>
    </source>
</evidence>
<comment type="caution">
    <text evidence="8">The sequence shown here is derived from an EMBL/GenBank/DDBJ whole genome shotgun (WGS) entry which is preliminary data.</text>
</comment>
<dbReference type="CDD" id="cd01189">
    <property type="entry name" value="INT_ICEBs1_C_like"/>
    <property type="match status" value="1"/>
</dbReference>
<evidence type="ECO:0000256" key="3">
    <source>
        <dbReference type="ARBA" id="ARBA00023125"/>
    </source>
</evidence>
<dbReference type="EMBL" id="BMIR01000014">
    <property type="protein sequence ID" value="GGE48032.1"/>
    <property type="molecule type" value="Genomic_DNA"/>
</dbReference>
<evidence type="ECO:0000256" key="1">
    <source>
        <dbReference type="ARBA" id="ARBA00008857"/>
    </source>
</evidence>
<dbReference type="InterPro" id="IPR044068">
    <property type="entry name" value="CB"/>
</dbReference>
<feature type="domain" description="Core-binding (CB)" evidence="7">
    <location>
        <begin position="60"/>
        <end position="143"/>
    </location>
</feature>
<dbReference type="Proteomes" id="UP000628775">
    <property type="component" value="Unassembled WGS sequence"/>
</dbReference>
<dbReference type="PROSITE" id="PS51900">
    <property type="entry name" value="CB"/>
    <property type="match status" value="1"/>
</dbReference>
<dbReference type="Pfam" id="PF14659">
    <property type="entry name" value="Phage_int_SAM_3"/>
    <property type="match status" value="1"/>
</dbReference>
<dbReference type="InterPro" id="IPR002104">
    <property type="entry name" value="Integrase_catalytic"/>
</dbReference>
<dbReference type="InterPro" id="IPR050090">
    <property type="entry name" value="Tyrosine_recombinase_XerCD"/>
</dbReference>
<keyword evidence="2" id="KW-0229">DNA integration</keyword>
<organism evidence="8 9">
    <name type="scientific">Pullulanibacillus camelliae</name>
    <dbReference type="NCBI Taxonomy" id="1707096"/>
    <lineage>
        <taxon>Bacteria</taxon>
        <taxon>Bacillati</taxon>
        <taxon>Bacillota</taxon>
        <taxon>Bacilli</taxon>
        <taxon>Bacillales</taxon>
        <taxon>Sporolactobacillaceae</taxon>
        <taxon>Pullulanibacillus</taxon>
    </lineage>
</organism>
<dbReference type="SUPFAM" id="SSF56349">
    <property type="entry name" value="DNA breaking-rejoining enzymes"/>
    <property type="match status" value="1"/>
</dbReference>
<dbReference type="GO" id="GO:0015074">
    <property type="term" value="P:DNA integration"/>
    <property type="evidence" value="ECO:0007669"/>
    <property type="project" value="UniProtKB-KW"/>
</dbReference>
<reference evidence="8" key="1">
    <citation type="journal article" date="2014" name="Int. J. Syst. Evol. Microbiol.">
        <title>Complete genome sequence of Corynebacterium casei LMG S-19264T (=DSM 44701T), isolated from a smear-ripened cheese.</title>
        <authorList>
            <consortium name="US DOE Joint Genome Institute (JGI-PGF)"/>
            <person name="Walter F."/>
            <person name="Albersmeier A."/>
            <person name="Kalinowski J."/>
            <person name="Ruckert C."/>
        </authorList>
    </citation>
    <scope>NUCLEOTIDE SEQUENCE</scope>
    <source>
        <strain evidence="8">CGMCC 1.15371</strain>
    </source>
</reference>
<evidence type="ECO:0000256" key="2">
    <source>
        <dbReference type="ARBA" id="ARBA00022908"/>
    </source>
</evidence>
<proteinExistence type="inferred from homology"/>
<evidence type="ECO:0000259" key="7">
    <source>
        <dbReference type="PROSITE" id="PS51900"/>
    </source>
</evidence>
<dbReference type="RefSeq" id="WP_188695500.1">
    <property type="nucleotide sequence ID" value="NZ_BMIR01000014.1"/>
</dbReference>
<keyword evidence="4" id="KW-0233">DNA recombination</keyword>
<gene>
    <name evidence="8" type="ORF">GCM10011391_28520</name>
</gene>